<dbReference type="InterPro" id="IPR020945">
    <property type="entry name" value="DMSO/NO3_reduct_chaperone"/>
</dbReference>
<dbReference type="PANTHER" id="PTHR34227">
    <property type="entry name" value="CHAPERONE PROTEIN YCDY"/>
    <property type="match status" value="1"/>
</dbReference>
<organism evidence="3 4">
    <name type="scientific">Candidatus Pantoea multigeneris</name>
    <dbReference type="NCBI Taxonomy" id="2608357"/>
    <lineage>
        <taxon>Bacteria</taxon>
        <taxon>Pseudomonadati</taxon>
        <taxon>Pseudomonadota</taxon>
        <taxon>Gammaproteobacteria</taxon>
        <taxon>Enterobacterales</taxon>
        <taxon>Erwiniaceae</taxon>
        <taxon>Pantoea</taxon>
    </lineage>
</organism>
<sequence length="195" mass="21834">MNEFSILCRVIGTLFNRQPQDPLLVPLFTALKEGKLRAQWPLEQDELLQRLEKDSDPQALASDYNALFVGTECRVSPYASQWPQGKPEAEIRAFLSTRGMPLSEAPADHFGVLLLAASWLEDHAEADEFQALSELFDEYLMPWCGSFLGKVEAHATTPFYRTLAALSREAIQAMREELAEIEAEQGEDDAEGDDA</sequence>
<evidence type="ECO:0000256" key="2">
    <source>
        <dbReference type="SAM" id="Coils"/>
    </source>
</evidence>
<dbReference type="InterPro" id="IPR036411">
    <property type="entry name" value="TorD-like_sf"/>
</dbReference>
<name>A0ABX0RBE3_9GAMM</name>
<comment type="caution">
    <text evidence="3">The sequence shown here is derived from an EMBL/GenBank/DDBJ whole genome shotgun (WGS) entry which is preliminary data.</text>
</comment>
<dbReference type="PANTHER" id="PTHR34227:SF12">
    <property type="entry name" value="CHAPERONE PROTEIN YCDY"/>
    <property type="match status" value="1"/>
</dbReference>
<keyword evidence="4" id="KW-1185">Reference proteome</keyword>
<dbReference type="RefSeq" id="WP_167014104.1">
    <property type="nucleotide sequence ID" value="NZ_VWXF01000003.1"/>
</dbReference>
<proteinExistence type="predicted"/>
<evidence type="ECO:0000313" key="4">
    <source>
        <dbReference type="Proteomes" id="UP001515683"/>
    </source>
</evidence>
<dbReference type="EMBL" id="VWXF01000003">
    <property type="protein sequence ID" value="NIF21853.1"/>
    <property type="molecule type" value="Genomic_DNA"/>
</dbReference>
<gene>
    <name evidence="3" type="ORF">F3J40_09620</name>
</gene>
<feature type="coiled-coil region" evidence="2">
    <location>
        <begin position="164"/>
        <end position="191"/>
    </location>
</feature>
<reference evidence="3 4" key="1">
    <citation type="journal article" date="2019" name="bioRxiv">
        <title>Bacteria contribute to plant secondary compound degradation in a generalist herbivore system.</title>
        <authorList>
            <person name="Francoeur C.B."/>
            <person name="Khadempour L."/>
            <person name="Moreira-Soto R.D."/>
            <person name="Gotting K."/>
            <person name="Book A.J."/>
            <person name="Pinto-Tomas A.A."/>
            <person name="Keefover-Ring K."/>
            <person name="Currie C.R."/>
        </authorList>
    </citation>
    <scope>NUCLEOTIDE SEQUENCE [LARGE SCALE GENOMIC DNA]</scope>
    <source>
        <strain evidence="3">Acro-835</strain>
    </source>
</reference>
<evidence type="ECO:0000256" key="1">
    <source>
        <dbReference type="ARBA" id="ARBA00023186"/>
    </source>
</evidence>
<dbReference type="InterPro" id="IPR026269">
    <property type="entry name" value="DmsD-type"/>
</dbReference>
<protein>
    <submittedName>
        <fullName evidence="3">Molecular chaperone</fullName>
    </submittedName>
</protein>
<dbReference type="InterPro" id="IPR050289">
    <property type="entry name" value="TorD/DmsD_chaperones"/>
</dbReference>
<accession>A0ABX0RBE3</accession>
<dbReference type="Gene3D" id="1.10.3480.10">
    <property type="entry name" value="TorD-like"/>
    <property type="match status" value="1"/>
</dbReference>
<dbReference type="Proteomes" id="UP001515683">
    <property type="component" value="Unassembled WGS sequence"/>
</dbReference>
<dbReference type="SUPFAM" id="SSF89155">
    <property type="entry name" value="TorD-like"/>
    <property type="match status" value="1"/>
</dbReference>
<keyword evidence="1" id="KW-0143">Chaperone</keyword>
<keyword evidence="2" id="KW-0175">Coiled coil</keyword>
<evidence type="ECO:0000313" key="3">
    <source>
        <dbReference type="EMBL" id="NIF21853.1"/>
    </source>
</evidence>
<dbReference type="Pfam" id="PF02613">
    <property type="entry name" value="Nitrate_red_del"/>
    <property type="match status" value="1"/>
</dbReference>
<dbReference type="PIRSF" id="PIRSF004690">
    <property type="entry name" value="DmsD"/>
    <property type="match status" value="1"/>
</dbReference>